<evidence type="ECO:0000256" key="6">
    <source>
        <dbReference type="PIRSR" id="PIRSR601519-1"/>
    </source>
</evidence>
<evidence type="ECO:0000256" key="2">
    <source>
        <dbReference type="ARBA" id="ARBA00022434"/>
    </source>
</evidence>
<dbReference type="PROSITE" id="PS50905">
    <property type="entry name" value="FERRITIN_LIKE"/>
    <property type="match status" value="1"/>
</dbReference>
<dbReference type="RefSeq" id="WP_092225090.1">
    <property type="nucleotide sequence ID" value="NZ_FNJI01000030.1"/>
</dbReference>
<dbReference type="GO" id="GO:0005829">
    <property type="term" value="C:cytosol"/>
    <property type="evidence" value="ECO:0007669"/>
    <property type="project" value="TreeGrafter"/>
</dbReference>
<keyword evidence="4" id="KW-0560">Oxidoreductase</keyword>
<dbReference type="InterPro" id="IPR009040">
    <property type="entry name" value="Ferritin-like_diiron"/>
</dbReference>
<dbReference type="GO" id="GO:0004322">
    <property type="term" value="F:ferroxidase activity"/>
    <property type="evidence" value="ECO:0007669"/>
    <property type="project" value="TreeGrafter"/>
</dbReference>
<keyword evidence="7" id="KW-0963">Cytoplasm</keyword>
<keyword evidence="3 6" id="KW-0479">Metal-binding</keyword>
<proteinExistence type="inferred from homology"/>
<evidence type="ECO:0000259" key="8">
    <source>
        <dbReference type="PROSITE" id="PS50905"/>
    </source>
</evidence>
<accession>A0A1H0UAR7</accession>
<name>A0A1H0UAR7_9BACT</name>
<dbReference type="InterPro" id="IPR009078">
    <property type="entry name" value="Ferritin-like_SF"/>
</dbReference>
<comment type="similarity">
    <text evidence="1 7">Belongs to the ferritin family. Prokaryotic subfamily.</text>
</comment>
<dbReference type="SUPFAM" id="SSF47240">
    <property type="entry name" value="Ferritin-like"/>
    <property type="match status" value="1"/>
</dbReference>
<comment type="subcellular location">
    <subcellularLocation>
        <location evidence="7">Cytoplasm</location>
    </subcellularLocation>
</comment>
<dbReference type="Proteomes" id="UP000199073">
    <property type="component" value="Unassembled WGS sequence"/>
</dbReference>
<dbReference type="GO" id="GO:0008198">
    <property type="term" value="F:ferrous iron binding"/>
    <property type="evidence" value="ECO:0007669"/>
    <property type="project" value="TreeGrafter"/>
</dbReference>
<gene>
    <name evidence="9" type="ORF">SAMN05660330_03457</name>
</gene>
<evidence type="ECO:0000313" key="10">
    <source>
        <dbReference type="Proteomes" id="UP000199073"/>
    </source>
</evidence>
<feature type="binding site" evidence="6">
    <location>
        <position position="94"/>
    </location>
    <ligand>
        <name>Fe cation</name>
        <dbReference type="ChEBI" id="CHEBI:24875"/>
        <label>1</label>
    </ligand>
</feature>
<dbReference type="GO" id="GO:0008199">
    <property type="term" value="F:ferric iron binding"/>
    <property type="evidence" value="ECO:0007669"/>
    <property type="project" value="InterPro"/>
</dbReference>
<reference evidence="9 10" key="1">
    <citation type="submission" date="2016-10" db="EMBL/GenBank/DDBJ databases">
        <authorList>
            <person name="de Groot N.N."/>
        </authorList>
    </citation>
    <scope>NUCLEOTIDE SEQUENCE [LARGE SCALE GENOMIC DNA]</scope>
    <source>
        <strain evidence="9 10">DSM 12130</strain>
    </source>
</reference>
<dbReference type="STRING" id="91360.SAMN05660330_03457"/>
<feature type="binding site" evidence="6">
    <location>
        <position position="53"/>
    </location>
    <ligand>
        <name>Fe cation</name>
        <dbReference type="ChEBI" id="CHEBI:24875"/>
        <label>1</label>
    </ligand>
</feature>
<evidence type="ECO:0000256" key="5">
    <source>
        <dbReference type="ARBA" id="ARBA00023004"/>
    </source>
</evidence>
<keyword evidence="2 7" id="KW-0409">Iron storage</keyword>
<feature type="binding site" evidence="6">
    <location>
        <position position="127"/>
    </location>
    <ligand>
        <name>Fe cation</name>
        <dbReference type="ChEBI" id="CHEBI:24875"/>
        <label>1</label>
    </ligand>
</feature>
<protein>
    <recommendedName>
        <fullName evidence="7">Ferritin</fullName>
        <ecNumber evidence="7">1.16.3.2</ecNumber>
    </recommendedName>
</protein>
<feature type="binding site" evidence="6">
    <location>
        <position position="50"/>
    </location>
    <ligand>
        <name>Fe cation</name>
        <dbReference type="ChEBI" id="CHEBI:24875"/>
        <label>1</label>
    </ligand>
</feature>
<dbReference type="PANTHER" id="PTHR11431:SF127">
    <property type="entry name" value="BACTERIAL NON-HEME FERRITIN"/>
    <property type="match status" value="1"/>
</dbReference>
<dbReference type="InterPro" id="IPR008331">
    <property type="entry name" value="Ferritin_DPS_dom"/>
</dbReference>
<feature type="domain" description="Ferritin-like diiron" evidence="8">
    <location>
        <begin position="1"/>
        <end position="145"/>
    </location>
</feature>
<evidence type="ECO:0000256" key="1">
    <source>
        <dbReference type="ARBA" id="ARBA00006950"/>
    </source>
</evidence>
<keyword evidence="10" id="KW-1185">Reference proteome</keyword>
<sequence length="168" mass="19078">MISEKMNVVLNEQVNAEMFSSYLYLAMSAWFSQRSLPGFANWMRVQAEEEQFHAMKIYDYILERGGSIELKSIDKPETKWESPLDVIGDVVAHEAKVTGLINDLMEVAIAQKDHAANIFLQWFVHEQVEEEDSVGEVCDRLKMIGNDSAGMFAMDLELGKRVFTPPVA</sequence>
<dbReference type="InterPro" id="IPR041719">
    <property type="entry name" value="Ferritin_prok"/>
</dbReference>
<comment type="function">
    <text evidence="7">Iron-storage protein.</text>
</comment>
<dbReference type="GO" id="GO:0042802">
    <property type="term" value="F:identical protein binding"/>
    <property type="evidence" value="ECO:0007669"/>
    <property type="project" value="UniProtKB-ARBA"/>
</dbReference>
<dbReference type="CDD" id="cd01055">
    <property type="entry name" value="Nonheme_Ferritin"/>
    <property type="match status" value="1"/>
</dbReference>
<dbReference type="Gene3D" id="1.20.1260.10">
    <property type="match status" value="1"/>
</dbReference>
<dbReference type="GO" id="GO:0006826">
    <property type="term" value="P:iron ion transport"/>
    <property type="evidence" value="ECO:0007669"/>
    <property type="project" value="InterPro"/>
</dbReference>
<comment type="catalytic activity">
    <reaction evidence="7">
        <text>4 Fe(2+) + O2 + 6 H2O = 4 iron(III) oxide-hydroxide + 12 H(+)</text>
        <dbReference type="Rhea" id="RHEA:11972"/>
        <dbReference type="ChEBI" id="CHEBI:15377"/>
        <dbReference type="ChEBI" id="CHEBI:15378"/>
        <dbReference type="ChEBI" id="CHEBI:15379"/>
        <dbReference type="ChEBI" id="CHEBI:29033"/>
        <dbReference type="ChEBI" id="CHEBI:78619"/>
        <dbReference type="EC" id="1.16.3.2"/>
    </reaction>
</comment>
<dbReference type="FunFam" id="1.20.1260.10:FF:000001">
    <property type="entry name" value="Non-heme ferritin"/>
    <property type="match status" value="1"/>
</dbReference>
<dbReference type="Pfam" id="PF00210">
    <property type="entry name" value="Ferritin"/>
    <property type="match status" value="1"/>
</dbReference>
<evidence type="ECO:0000256" key="7">
    <source>
        <dbReference type="RuleBase" id="RU361145"/>
    </source>
</evidence>
<evidence type="ECO:0000256" key="3">
    <source>
        <dbReference type="ARBA" id="ARBA00022723"/>
    </source>
</evidence>
<dbReference type="InterPro" id="IPR012347">
    <property type="entry name" value="Ferritin-like"/>
</dbReference>
<evidence type="ECO:0000313" key="9">
    <source>
        <dbReference type="EMBL" id="SDP63095.1"/>
    </source>
</evidence>
<dbReference type="PANTHER" id="PTHR11431">
    <property type="entry name" value="FERRITIN"/>
    <property type="match status" value="1"/>
</dbReference>
<dbReference type="GO" id="GO:0006879">
    <property type="term" value="P:intracellular iron ion homeostasis"/>
    <property type="evidence" value="ECO:0007669"/>
    <property type="project" value="UniProtKB-KW"/>
</dbReference>
<evidence type="ECO:0000256" key="4">
    <source>
        <dbReference type="ARBA" id="ARBA00023002"/>
    </source>
</evidence>
<feature type="binding site" evidence="6">
    <location>
        <position position="17"/>
    </location>
    <ligand>
        <name>Fe cation</name>
        <dbReference type="ChEBI" id="CHEBI:24875"/>
        <label>1</label>
    </ligand>
</feature>
<dbReference type="InterPro" id="IPR001519">
    <property type="entry name" value="Ferritin"/>
</dbReference>
<organism evidence="9 10">
    <name type="scientific">Desulforhopalus singaporensis</name>
    <dbReference type="NCBI Taxonomy" id="91360"/>
    <lineage>
        <taxon>Bacteria</taxon>
        <taxon>Pseudomonadati</taxon>
        <taxon>Thermodesulfobacteriota</taxon>
        <taxon>Desulfobulbia</taxon>
        <taxon>Desulfobulbales</taxon>
        <taxon>Desulfocapsaceae</taxon>
        <taxon>Desulforhopalus</taxon>
    </lineage>
</organism>
<dbReference type="EMBL" id="FNJI01000030">
    <property type="protein sequence ID" value="SDP63095.1"/>
    <property type="molecule type" value="Genomic_DNA"/>
</dbReference>
<dbReference type="OrthoDB" id="9801481at2"/>
<keyword evidence="5 6" id="KW-0408">Iron</keyword>
<dbReference type="AlphaFoldDB" id="A0A1H0UAR7"/>
<dbReference type="EC" id="1.16.3.2" evidence="7"/>